<evidence type="ECO:0000313" key="4">
    <source>
        <dbReference type="Proteomes" id="UP000664940"/>
    </source>
</evidence>
<feature type="transmembrane region" description="Helical" evidence="1">
    <location>
        <begin position="34"/>
        <end position="57"/>
    </location>
</feature>
<accession>A0A834ARE5</accession>
<dbReference type="AlphaFoldDB" id="A0A834ARE5"/>
<dbReference type="EMBL" id="JABVXQ010000004">
    <property type="protein sequence ID" value="KAF6116183.1"/>
    <property type="molecule type" value="Genomic_DNA"/>
</dbReference>
<evidence type="ECO:0000313" key="3">
    <source>
        <dbReference type="EMBL" id="KAF6116183.1"/>
    </source>
</evidence>
<keyword evidence="2" id="KW-0732">Signal</keyword>
<evidence type="ECO:0000256" key="1">
    <source>
        <dbReference type="SAM" id="Phobius"/>
    </source>
</evidence>
<keyword evidence="1" id="KW-1133">Transmembrane helix</keyword>
<gene>
    <name evidence="3" type="ORF">HJG60_017511</name>
</gene>
<protein>
    <submittedName>
        <fullName evidence="3">Solute carrier family 35 member B2</fullName>
    </submittedName>
</protein>
<comment type="caution">
    <text evidence="3">The sequence shown here is derived from an EMBL/GenBank/DDBJ whole genome shotgun (WGS) entry which is preliminary data.</text>
</comment>
<name>A0A834ARE5_9CHIR</name>
<evidence type="ECO:0000256" key="2">
    <source>
        <dbReference type="SAM" id="SignalP"/>
    </source>
</evidence>
<feature type="signal peptide" evidence="2">
    <location>
        <begin position="1"/>
        <end position="20"/>
    </location>
</feature>
<keyword evidence="1" id="KW-0812">Transmembrane</keyword>
<sequence>MVARWWAVVVLVALPSLGAGGDTPEAPPESWTQLWFFRFLVNAAGYASFMVPGYLLVQYFKRRNYLETGRGLCFPLVKACVFGNEPKASDEVPLASRTEPAETTPTWQALKLLFCAVGLQASYLTWGVLQERVMTRSYGATATWAGSSRPSLVTETKLFPSNSLSCCTQYSSMGSVIYTTSKPRFRTRSTKAELATCSLLSPVGLLLNSDQKASYHQFPGIPECPNPYTSKERL</sequence>
<feature type="chain" id="PRO_5032452388" evidence="2">
    <location>
        <begin position="21"/>
        <end position="234"/>
    </location>
</feature>
<reference evidence="3 4" key="1">
    <citation type="journal article" date="2020" name="Nature">
        <title>Six reference-quality genomes reveal evolution of bat adaptations.</title>
        <authorList>
            <person name="Jebb D."/>
            <person name="Huang Z."/>
            <person name="Pippel M."/>
            <person name="Hughes G.M."/>
            <person name="Lavrichenko K."/>
            <person name="Devanna P."/>
            <person name="Winkler S."/>
            <person name="Jermiin L.S."/>
            <person name="Skirmuntt E.C."/>
            <person name="Katzourakis A."/>
            <person name="Burkitt-Gray L."/>
            <person name="Ray D.A."/>
            <person name="Sullivan K.A.M."/>
            <person name="Roscito J.G."/>
            <person name="Kirilenko B.M."/>
            <person name="Davalos L.M."/>
            <person name="Corthals A.P."/>
            <person name="Power M.L."/>
            <person name="Jones G."/>
            <person name="Ransome R.D."/>
            <person name="Dechmann D.K.N."/>
            <person name="Locatelli A.G."/>
            <person name="Puechmaille S.J."/>
            <person name="Fedrigo O."/>
            <person name="Jarvis E.D."/>
            <person name="Hiller M."/>
            <person name="Vernes S.C."/>
            <person name="Myers E.W."/>
            <person name="Teeling E.C."/>
        </authorList>
    </citation>
    <scope>NUCLEOTIDE SEQUENCE [LARGE SCALE GENOMIC DNA]</scope>
    <source>
        <strain evidence="3">Bat1K_MPI-CBG_1</strain>
    </source>
</reference>
<dbReference type="Proteomes" id="UP000664940">
    <property type="component" value="Unassembled WGS sequence"/>
</dbReference>
<organism evidence="3 4">
    <name type="scientific">Phyllostomus discolor</name>
    <name type="common">pale spear-nosed bat</name>
    <dbReference type="NCBI Taxonomy" id="89673"/>
    <lineage>
        <taxon>Eukaryota</taxon>
        <taxon>Metazoa</taxon>
        <taxon>Chordata</taxon>
        <taxon>Craniata</taxon>
        <taxon>Vertebrata</taxon>
        <taxon>Euteleostomi</taxon>
        <taxon>Mammalia</taxon>
        <taxon>Eutheria</taxon>
        <taxon>Laurasiatheria</taxon>
        <taxon>Chiroptera</taxon>
        <taxon>Yangochiroptera</taxon>
        <taxon>Phyllostomidae</taxon>
        <taxon>Phyllostominae</taxon>
        <taxon>Phyllostomus</taxon>
    </lineage>
</organism>
<proteinExistence type="predicted"/>
<keyword evidence="1" id="KW-0472">Membrane</keyword>